<keyword evidence="3" id="KW-0479">Metal-binding</keyword>
<proteinExistence type="inferred from homology"/>
<keyword evidence="4 9" id="KW-0378">Hydrolase</keyword>
<dbReference type="InterPro" id="IPR000868">
    <property type="entry name" value="Isochorismatase-like_dom"/>
</dbReference>
<evidence type="ECO:0000256" key="6">
    <source>
        <dbReference type="ARBA" id="ARBA00039017"/>
    </source>
</evidence>
<dbReference type="EC" id="3.5.1.19" evidence="6"/>
<organism evidence="9 10">
    <name type="scientific">Mycobacterium attenuatum</name>
    <dbReference type="NCBI Taxonomy" id="2341086"/>
    <lineage>
        <taxon>Bacteria</taxon>
        <taxon>Bacillati</taxon>
        <taxon>Actinomycetota</taxon>
        <taxon>Actinomycetes</taxon>
        <taxon>Mycobacteriales</taxon>
        <taxon>Mycobacteriaceae</taxon>
        <taxon>Mycobacterium</taxon>
    </lineage>
</organism>
<comment type="pathway">
    <text evidence="5">Cofactor biosynthesis; nicotinate biosynthesis; nicotinate from nicotinamide: step 1/1.</text>
</comment>
<keyword evidence="10" id="KW-1185">Reference proteome</keyword>
<evidence type="ECO:0000313" key="9">
    <source>
        <dbReference type="EMBL" id="VBA39594.1"/>
    </source>
</evidence>
<dbReference type="Pfam" id="PF00857">
    <property type="entry name" value="Isochorismatase"/>
    <property type="match status" value="1"/>
</dbReference>
<gene>
    <name evidence="9" type="primary">pncA</name>
    <name evidence="9" type="ORF">LAUMK136_03080</name>
</gene>
<dbReference type="GO" id="GO:0019363">
    <property type="term" value="P:pyridine nucleotide biosynthetic process"/>
    <property type="evidence" value="ECO:0007669"/>
    <property type="project" value="UniProtKB-KW"/>
</dbReference>
<dbReference type="SUPFAM" id="SSF52499">
    <property type="entry name" value="Isochorismatase-like hydrolases"/>
    <property type="match status" value="1"/>
</dbReference>
<evidence type="ECO:0000256" key="4">
    <source>
        <dbReference type="ARBA" id="ARBA00022801"/>
    </source>
</evidence>
<evidence type="ECO:0000256" key="2">
    <source>
        <dbReference type="ARBA" id="ARBA00022642"/>
    </source>
</evidence>
<name>A0A498Q3X1_9MYCO</name>
<accession>A0A498Q3X1</accession>
<evidence type="ECO:0000313" key="10">
    <source>
        <dbReference type="Proteomes" id="UP000273307"/>
    </source>
</evidence>
<dbReference type="AlphaFoldDB" id="A0A498Q3X1"/>
<reference evidence="9 10" key="1">
    <citation type="submission" date="2018-09" db="EMBL/GenBank/DDBJ databases">
        <authorList>
            <person name="Tagini F."/>
        </authorList>
    </citation>
    <scope>NUCLEOTIDE SEQUENCE [LARGE SCALE GENOMIC DNA]</scope>
    <source>
        <strain evidence="9 10">MK136</strain>
    </source>
</reference>
<feature type="domain" description="Isochorismatase-like" evidence="8">
    <location>
        <begin position="6"/>
        <end position="186"/>
    </location>
</feature>
<dbReference type="PANTHER" id="PTHR11080:SF2">
    <property type="entry name" value="LD05707P"/>
    <property type="match status" value="1"/>
</dbReference>
<dbReference type="Proteomes" id="UP000273307">
    <property type="component" value="Unassembled WGS sequence"/>
</dbReference>
<sequence>MDIVRALIIVDLQTDFCDGGSVPVPGADRLVHAINGYLAGRPDYEHVVATKDFHIDPGGHFSEHPDYSSSWPAHCRAGSRGSDFHPELDTGHLGAVFHKGAYGAAYSGAEGVDEHGVTLPEWLRQRGVDEVDVVGVATDHCVRHTAADLARAGFTTRVLLDLTAGASPDTTNEALSQLHTAGIELVRSR</sequence>
<evidence type="ECO:0000256" key="1">
    <source>
        <dbReference type="ARBA" id="ARBA00006336"/>
    </source>
</evidence>
<dbReference type="Gene3D" id="3.40.50.850">
    <property type="entry name" value="Isochorismatase-like"/>
    <property type="match status" value="1"/>
</dbReference>
<evidence type="ECO:0000256" key="5">
    <source>
        <dbReference type="ARBA" id="ARBA00037900"/>
    </source>
</evidence>
<evidence type="ECO:0000256" key="3">
    <source>
        <dbReference type="ARBA" id="ARBA00022723"/>
    </source>
</evidence>
<evidence type="ECO:0000259" key="8">
    <source>
        <dbReference type="Pfam" id="PF00857"/>
    </source>
</evidence>
<protein>
    <recommendedName>
        <fullName evidence="6">nicotinamidase</fullName>
        <ecNumber evidence="6">3.5.1.19</ecNumber>
    </recommendedName>
    <alternativeName>
        <fullName evidence="7">Nicotinamide deamidase</fullName>
    </alternativeName>
</protein>
<dbReference type="GO" id="GO:0046872">
    <property type="term" value="F:metal ion binding"/>
    <property type="evidence" value="ECO:0007669"/>
    <property type="project" value="UniProtKB-KW"/>
</dbReference>
<keyword evidence="2" id="KW-0662">Pyridine nucleotide biosynthesis</keyword>
<dbReference type="GO" id="GO:0008936">
    <property type="term" value="F:nicotinamidase activity"/>
    <property type="evidence" value="ECO:0007669"/>
    <property type="project" value="UniProtKB-EC"/>
</dbReference>
<dbReference type="EMBL" id="UPHP01000072">
    <property type="protein sequence ID" value="VBA39594.1"/>
    <property type="molecule type" value="Genomic_DNA"/>
</dbReference>
<evidence type="ECO:0000256" key="7">
    <source>
        <dbReference type="ARBA" id="ARBA00043224"/>
    </source>
</evidence>
<dbReference type="InterPro" id="IPR052347">
    <property type="entry name" value="Isochorismatase_Nicotinamidase"/>
</dbReference>
<comment type="similarity">
    <text evidence="1">Belongs to the isochorismatase family.</text>
</comment>
<dbReference type="InterPro" id="IPR036380">
    <property type="entry name" value="Isochorismatase-like_sf"/>
</dbReference>
<dbReference type="PANTHER" id="PTHR11080">
    <property type="entry name" value="PYRAZINAMIDASE/NICOTINAMIDASE"/>
    <property type="match status" value="1"/>
</dbReference>